<reference evidence="3" key="1">
    <citation type="submission" date="2022-01" db="EMBL/GenBank/DDBJ databases">
        <authorList>
            <person name="King R."/>
        </authorList>
    </citation>
    <scope>NUCLEOTIDE SEQUENCE</scope>
</reference>
<dbReference type="InterPro" id="IPR019266">
    <property type="entry name" value="Ribosomal_mS27"/>
</dbReference>
<evidence type="ECO:0008006" key="5">
    <source>
        <dbReference type="Google" id="ProtNLM"/>
    </source>
</evidence>
<keyword evidence="4" id="KW-1185">Reference proteome</keyword>
<keyword evidence="2" id="KW-0175">Coiled coil</keyword>
<dbReference type="GO" id="GO:0005739">
    <property type="term" value="C:mitochondrion"/>
    <property type="evidence" value="ECO:0007669"/>
    <property type="project" value="UniProtKB-SubCell"/>
</dbReference>
<evidence type="ECO:0000313" key="3">
    <source>
        <dbReference type="EMBL" id="CAG9819462.1"/>
    </source>
</evidence>
<sequence>MYKLLKKIASQRQILGRYSNINFNVNVRTFLSQAYYCQEVWDRRLNSPILQKVNLDDLYYELESRFLKTRQVSAVEVDIFANAVTDDTFVDELLDILYKLRLTADTGNTLNSTSHAVVRALLRCGKKDDLLNTLDDRLNYGLFLDYYTANLLMDSFYKSSDYASGARVASQLMLQEEYEHPITHSFALLHCYNYLLKPEGWPIPTPPEEPEEEVKVRVKFLRNPFDDDHFDLRDPKKIVGKTLAMFNKAKNDPLSNSFSILGWALFGKLDKVEEFVTSCKKDNIVLYKEIIDLIPDDESIKNIVSEIKTQSMDISKHLISELEKVVQTQSERDIAEQCEVFSKWESQRVQALEDQKEKLSRAKRLETLENLKKSMQEKETKLWFFENEEKIELEIEAGLEKMVAPKTKKKVVKEEQNYVPPEVWSKQRNPNNWA</sequence>
<accession>A0A9N9SEH0</accession>
<proteinExistence type="predicted"/>
<protein>
    <recommendedName>
        <fullName evidence="5">Mitochondrial 28S ribosomal protein S27</fullName>
    </recommendedName>
</protein>
<comment type="subcellular location">
    <subcellularLocation>
        <location evidence="1">Mitochondrion</location>
    </subcellularLocation>
</comment>
<dbReference type="EMBL" id="OU896709">
    <property type="protein sequence ID" value="CAG9819462.1"/>
    <property type="molecule type" value="Genomic_DNA"/>
</dbReference>
<evidence type="ECO:0000256" key="2">
    <source>
        <dbReference type="SAM" id="Coils"/>
    </source>
</evidence>
<dbReference type="Pfam" id="PF10037">
    <property type="entry name" value="MRP-S27"/>
    <property type="match status" value="1"/>
</dbReference>
<dbReference type="AlphaFoldDB" id="A0A9N9SEH0"/>
<dbReference type="PANTHER" id="PTHR21393:SF0">
    <property type="entry name" value="SMALL RIBOSOMAL SUBUNIT PROTEIN MS27"/>
    <property type="match status" value="1"/>
</dbReference>
<dbReference type="InterPro" id="IPR034913">
    <property type="entry name" value="mS27/PTCD2"/>
</dbReference>
<dbReference type="PANTHER" id="PTHR21393">
    <property type="entry name" value="MITOCHONDRIAL 28S RIBOSOMAL PROTEIN S27"/>
    <property type="match status" value="1"/>
</dbReference>
<evidence type="ECO:0000313" key="4">
    <source>
        <dbReference type="Proteomes" id="UP001153737"/>
    </source>
</evidence>
<dbReference type="OrthoDB" id="19830at2759"/>
<reference evidence="3" key="2">
    <citation type="submission" date="2022-10" db="EMBL/GenBank/DDBJ databases">
        <authorList>
            <consortium name="ENA_rothamsted_submissions"/>
            <consortium name="culmorum"/>
            <person name="King R."/>
        </authorList>
    </citation>
    <scope>NUCLEOTIDE SEQUENCE</scope>
</reference>
<dbReference type="Proteomes" id="UP001153737">
    <property type="component" value="Chromosome 3"/>
</dbReference>
<name>A0A9N9SEH0_PHACE</name>
<organism evidence="3 4">
    <name type="scientific">Phaedon cochleariae</name>
    <name type="common">Mustard beetle</name>
    <dbReference type="NCBI Taxonomy" id="80249"/>
    <lineage>
        <taxon>Eukaryota</taxon>
        <taxon>Metazoa</taxon>
        <taxon>Ecdysozoa</taxon>
        <taxon>Arthropoda</taxon>
        <taxon>Hexapoda</taxon>
        <taxon>Insecta</taxon>
        <taxon>Pterygota</taxon>
        <taxon>Neoptera</taxon>
        <taxon>Endopterygota</taxon>
        <taxon>Coleoptera</taxon>
        <taxon>Polyphaga</taxon>
        <taxon>Cucujiformia</taxon>
        <taxon>Chrysomeloidea</taxon>
        <taxon>Chrysomelidae</taxon>
        <taxon>Chrysomelinae</taxon>
        <taxon>Chrysomelini</taxon>
        <taxon>Phaedon</taxon>
    </lineage>
</organism>
<feature type="coiled-coil region" evidence="2">
    <location>
        <begin position="349"/>
        <end position="388"/>
    </location>
</feature>
<gene>
    <name evidence="3" type="ORF">PHAECO_LOCUS7011</name>
</gene>
<evidence type="ECO:0000256" key="1">
    <source>
        <dbReference type="ARBA" id="ARBA00004173"/>
    </source>
</evidence>